<keyword evidence="4 9" id="KW-0812">Transmembrane</keyword>
<feature type="region of interest" description="Disordered" evidence="8">
    <location>
        <begin position="530"/>
        <end position="560"/>
    </location>
</feature>
<dbReference type="GO" id="GO:0016020">
    <property type="term" value="C:membrane"/>
    <property type="evidence" value="ECO:0007669"/>
    <property type="project" value="UniProtKB-SubCell"/>
</dbReference>
<proteinExistence type="inferred from homology"/>
<evidence type="ECO:0000256" key="3">
    <source>
        <dbReference type="ARBA" id="ARBA00022448"/>
    </source>
</evidence>
<feature type="transmembrane region" description="Helical" evidence="9">
    <location>
        <begin position="372"/>
        <end position="393"/>
    </location>
</feature>
<gene>
    <name evidence="11" type="ORF">PHISCL_00644</name>
</gene>
<dbReference type="FunFam" id="1.20.1250.20:FF:000078">
    <property type="entry name" value="MFS maltose transporter, putative"/>
    <property type="match status" value="1"/>
</dbReference>
<dbReference type="Proteomes" id="UP000266188">
    <property type="component" value="Unassembled WGS sequence"/>
</dbReference>
<dbReference type="InterPro" id="IPR036259">
    <property type="entry name" value="MFS_trans_sf"/>
</dbReference>
<dbReference type="InterPro" id="IPR003663">
    <property type="entry name" value="Sugar/inositol_transpt"/>
</dbReference>
<evidence type="ECO:0000256" key="4">
    <source>
        <dbReference type="ARBA" id="ARBA00022692"/>
    </source>
</evidence>
<evidence type="ECO:0000256" key="9">
    <source>
        <dbReference type="SAM" id="Phobius"/>
    </source>
</evidence>
<sequence>MADTQRIVGTADLSRIEAPVTWRAYLICGFASFGGLNFFHWTDEMTTDSILLGILFGYDSGYISGVLGMDYVKEYFGHAVSKSVDPSGFILASWQKSLITSILSAGTFFGALIGGGVSEEIGRRMTIMMSCLVFAIGVAIQTGSVNVGGLVAGRLIAGFGVGGVSSTVVLYVSEISPRKVRGLLVAIYQWAITIGLLVSSGVDQGSKDRVDRSSYRIPIGIQFVWAGILATGLFLLPESPRYYVRKGRLDAARQSLVRVRGQPETDPCIQAELAEIKANYDYEKQIASTSWLDCFKGGLAPSGNLRRVLAGTCLQMFQQWTGINFIFYYGTTFFQQVGMSNPFLMSTAMNVVNVGSTPATFYMIERFGRRTLLLYGAATMCLCEFIVAIVGVADKTGHAANICLIVFTCFYIATFAVTWGAAAWVIIGELFPLPIRAKGVALSTASNWLWNCVIAVVTPYMVDQDKGNLGVKVFFVWGSALSLCYLFAYFVIPETKGLTLEQVDKMLEETTPMTSAKWVPHGTFAQEMGMTPESVEKAPGQQTTEVAPEVSTPEQQTEAV</sequence>
<keyword evidence="6 9" id="KW-0472">Membrane</keyword>
<dbReference type="GO" id="GO:0005351">
    <property type="term" value="F:carbohydrate:proton symporter activity"/>
    <property type="evidence" value="ECO:0007669"/>
    <property type="project" value="TreeGrafter"/>
</dbReference>
<feature type="transmembrane region" description="Helical" evidence="9">
    <location>
        <begin position="151"/>
        <end position="171"/>
    </location>
</feature>
<dbReference type="EMBL" id="MVGC01000010">
    <property type="protein sequence ID" value="RJE27059.1"/>
    <property type="molecule type" value="Genomic_DNA"/>
</dbReference>
<protein>
    <submittedName>
        <fullName evidence="11">Transporter</fullName>
    </submittedName>
</protein>
<dbReference type="Pfam" id="PF00083">
    <property type="entry name" value="Sugar_tr"/>
    <property type="match status" value="1"/>
</dbReference>
<dbReference type="PANTHER" id="PTHR48022:SF6">
    <property type="entry name" value="MSTA PROTEIN-RELATED"/>
    <property type="match status" value="1"/>
</dbReference>
<evidence type="ECO:0000256" key="7">
    <source>
        <dbReference type="RuleBase" id="RU003346"/>
    </source>
</evidence>
<evidence type="ECO:0000259" key="10">
    <source>
        <dbReference type="PROSITE" id="PS50850"/>
    </source>
</evidence>
<dbReference type="OrthoDB" id="5141738at2759"/>
<dbReference type="PRINTS" id="PR00171">
    <property type="entry name" value="SUGRTRNSPORT"/>
</dbReference>
<comment type="caution">
    <text evidence="11">The sequence shown here is derived from an EMBL/GenBank/DDBJ whole genome shotgun (WGS) entry which is preliminary data.</text>
</comment>
<dbReference type="InterPro" id="IPR005829">
    <property type="entry name" value="Sugar_transporter_CS"/>
</dbReference>
<accession>A0A3A2ZV71</accession>
<feature type="transmembrane region" description="Helical" evidence="9">
    <location>
        <begin position="89"/>
        <end position="113"/>
    </location>
</feature>
<dbReference type="Gene3D" id="1.20.1250.20">
    <property type="entry name" value="MFS general substrate transporter like domains"/>
    <property type="match status" value="1"/>
</dbReference>
<dbReference type="CDD" id="cd17356">
    <property type="entry name" value="MFS_HXT"/>
    <property type="match status" value="1"/>
</dbReference>
<feature type="transmembrane region" description="Helical" evidence="9">
    <location>
        <begin position="474"/>
        <end position="492"/>
    </location>
</feature>
<dbReference type="PROSITE" id="PS50850">
    <property type="entry name" value="MFS"/>
    <property type="match status" value="1"/>
</dbReference>
<evidence type="ECO:0000256" key="2">
    <source>
        <dbReference type="ARBA" id="ARBA00010992"/>
    </source>
</evidence>
<organism evidence="11 12">
    <name type="scientific">Aspergillus sclerotialis</name>
    <dbReference type="NCBI Taxonomy" id="2070753"/>
    <lineage>
        <taxon>Eukaryota</taxon>
        <taxon>Fungi</taxon>
        <taxon>Dikarya</taxon>
        <taxon>Ascomycota</taxon>
        <taxon>Pezizomycotina</taxon>
        <taxon>Eurotiomycetes</taxon>
        <taxon>Eurotiomycetidae</taxon>
        <taxon>Eurotiales</taxon>
        <taxon>Aspergillaceae</taxon>
        <taxon>Aspergillus</taxon>
        <taxon>Aspergillus subgen. Polypaecilum</taxon>
    </lineage>
</organism>
<dbReference type="InterPro" id="IPR020846">
    <property type="entry name" value="MFS_dom"/>
</dbReference>
<keyword evidence="3 7" id="KW-0813">Transport</keyword>
<dbReference type="InterPro" id="IPR050360">
    <property type="entry name" value="MFS_Sugar_Transporters"/>
</dbReference>
<feature type="transmembrane region" description="Helical" evidence="9">
    <location>
        <begin position="51"/>
        <end position="69"/>
    </location>
</feature>
<keyword evidence="12" id="KW-1185">Reference proteome</keyword>
<feature type="transmembrane region" description="Helical" evidence="9">
    <location>
        <begin position="399"/>
        <end position="427"/>
    </location>
</feature>
<dbReference type="PROSITE" id="PS00217">
    <property type="entry name" value="SUGAR_TRANSPORT_2"/>
    <property type="match status" value="1"/>
</dbReference>
<feature type="transmembrane region" description="Helical" evidence="9">
    <location>
        <begin position="20"/>
        <end position="39"/>
    </location>
</feature>
<dbReference type="SUPFAM" id="SSF103473">
    <property type="entry name" value="MFS general substrate transporter"/>
    <property type="match status" value="1"/>
</dbReference>
<reference evidence="12" key="1">
    <citation type="submission" date="2017-02" db="EMBL/GenBank/DDBJ databases">
        <authorList>
            <person name="Tafer H."/>
            <person name="Lopandic K."/>
        </authorList>
    </citation>
    <scope>NUCLEOTIDE SEQUENCE [LARGE SCALE GENOMIC DNA]</scope>
    <source>
        <strain evidence="12">CBS 366.77</strain>
    </source>
</reference>
<evidence type="ECO:0000256" key="6">
    <source>
        <dbReference type="ARBA" id="ARBA00023136"/>
    </source>
</evidence>
<comment type="similarity">
    <text evidence="2 7">Belongs to the major facilitator superfamily. Sugar transporter (TC 2.A.1.1) family.</text>
</comment>
<feature type="transmembrane region" description="Helical" evidence="9">
    <location>
        <begin position="183"/>
        <end position="202"/>
    </location>
</feature>
<evidence type="ECO:0000313" key="11">
    <source>
        <dbReference type="EMBL" id="RJE27059.1"/>
    </source>
</evidence>
<feature type="transmembrane region" description="Helical" evidence="9">
    <location>
        <begin position="439"/>
        <end position="462"/>
    </location>
</feature>
<dbReference type="AlphaFoldDB" id="A0A3A2ZV71"/>
<evidence type="ECO:0000256" key="5">
    <source>
        <dbReference type="ARBA" id="ARBA00022989"/>
    </source>
</evidence>
<comment type="subcellular location">
    <subcellularLocation>
        <location evidence="1">Membrane</location>
        <topology evidence="1">Multi-pass membrane protein</topology>
    </subcellularLocation>
</comment>
<keyword evidence="5 9" id="KW-1133">Transmembrane helix</keyword>
<dbReference type="InterPro" id="IPR005828">
    <property type="entry name" value="MFS_sugar_transport-like"/>
</dbReference>
<feature type="transmembrane region" description="Helical" evidence="9">
    <location>
        <begin position="125"/>
        <end position="145"/>
    </location>
</feature>
<feature type="domain" description="Major facilitator superfamily (MFS) profile" evidence="10">
    <location>
        <begin position="45"/>
        <end position="496"/>
    </location>
</feature>
<evidence type="ECO:0000256" key="8">
    <source>
        <dbReference type="SAM" id="MobiDB-lite"/>
    </source>
</evidence>
<name>A0A3A2ZV71_9EURO</name>
<feature type="transmembrane region" description="Helical" evidence="9">
    <location>
        <begin position="214"/>
        <end position="236"/>
    </location>
</feature>
<evidence type="ECO:0000313" key="12">
    <source>
        <dbReference type="Proteomes" id="UP000266188"/>
    </source>
</evidence>
<evidence type="ECO:0000256" key="1">
    <source>
        <dbReference type="ARBA" id="ARBA00004141"/>
    </source>
</evidence>
<dbReference type="PANTHER" id="PTHR48022">
    <property type="entry name" value="PLASTIDIC GLUCOSE TRANSPORTER 4"/>
    <property type="match status" value="1"/>
</dbReference>
<dbReference type="STRING" id="2070753.A0A3A2ZV71"/>
<dbReference type="PROSITE" id="PS00216">
    <property type="entry name" value="SUGAR_TRANSPORT_1"/>
    <property type="match status" value="2"/>
</dbReference>
<dbReference type="NCBIfam" id="TIGR00879">
    <property type="entry name" value="SP"/>
    <property type="match status" value="1"/>
</dbReference>